<feature type="region of interest" description="Disordered" evidence="4">
    <location>
        <begin position="1"/>
        <end position="28"/>
    </location>
</feature>
<evidence type="ECO:0000256" key="1">
    <source>
        <dbReference type="ARBA" id="ARBA00023015"/>
    </source>
</evidence>
<dbReference type="Gene3D" id="1.10.10.60">
    <property type="entry name" value="Homeodomain-like"/>
    <property type="match status" value="2"/>
</dbReference>
<evidence type="ECO:0000256" key="2">
    <source>
        <dbReference type="ARBA" id="ARBA00023125"/>
    </source>
</evidence>
<keyword evidence="3" id="KW-0804">Transcription</keyword>
<dbReference type="PANTHER" id="PTHR43280">
    <property type="entry name" value="ARAC-FAMILY TRANSCRIPTIONAL REGULATOR"/>
    <property type="match status" value="1"/>
</dbReference>
<dbReference type="GO" id="GO:0043565">
    <property type="term" value="F:sequence-specific DNA binding"/>
    <property type="evidence" value="ECO:0007669"/>
    <property type="project" value="InterPro"/>
</dbReference>
<dbReference type="InterPro" id="IPR020449">
    <property type="entry name" value="Tscrpt_reg_AraC-type_HTH"/>
</dbReference>
<dbReference type="Pfam" id="PF02311">
    <property type="entry name" value="AraC_binding"/>
    <property type="match status" value="1"/>
</dbReference>
<dbReference type="SMART" id="SM00342">
    <property type="entry name" value="HTH_ARAC"/>
    <property type="match status" value="1"/>
</dbReference>
<dbReference type="RefSeq" id="WP_083944028.1">
    <property type="nucleotide sequence ID" value="NZ_FTMS01000020.1"/>
</dbReference>
<dbReference type="Proteomes" id="UP000186400">
    <property type="component" value="Unassembled WGS sequence"/>
</dbReference>
<keyword evidence="7" id="KW-1185">Reference proteome</keyword>
<dbReference type="Gene3D" id="2.60.120.10">
    <property type="entry name" value="Jelly Rolls"/>
    <property type="match status" value="1"/>
</dbReference>
<reference evidence="6 7" key="1">
    <citation type="submission" date="2017-01" db="EMBL/GenBank/DDBJ databases">
        <authorList>
            <person name="Mah S.A."/>
            <person name="Swanson W.J."/>
            <person name="Moy G.W."/>
            <person name="Vacquier V.D."/>
        </authorList>
    </citation>
    <scope>NUCLEOTIDE SEQUENCE [LARGE SCALE GENOMIC DNA]</scope>
    <source>
        <strain evidence="6 7">ASpG1</strain>
    </source>
</reference>
<organism evidence="6 7">
    <name type="scientific">Alkalispirochaeta americana</name>
    <dbReference type="NCBI Taxonomy" id="159291"/>
    <lineage>
        <taxon>Bacteria</taxon>
        <taxon>Pseudomonadati</taxon>
        <taxon>Spirochaetota</taxon>
        <taxon>Spirochaetia</taxon>
        <taxon>Spirochaetales</taxon>
        <taxon>Spirochaetaceae</taxon>
        <taxon>Alkalispirochaeta</taxon>
    </lineage>
</organism>
<feature type="domain" description="HTH araC/xylS-type" evidence="5">
    <location>
        <begin position="197"/>
        <end position="295"/>
    </location>
</feature>
<dbReference type="PANTHER" id="PTHR43280:SF2">
    <property type="entry name" value="HTH-TYPE TRANSCRIPTIONAL REGULATOR EXSA"/>
    <property type="match status" value="1"/>
</dbReference>
<dbReference type="InterPro" id="IPR014710">
    <property type="entry name" value="RmlC-like_jellyroll"/>
</dbReference>
<name>A0A1N6X585_9SPIO</name>
<dbReference type="InterPro" id="IPR018060">
    <property type="entry name" value="HTH_AraC"/>
</dbReference>
<dbReference type="SUPFAM" id="SSF51182">
    <property type="entry name" value="RmlC-like cupins"/>
    <property type="match status" value="1"/>
</dbReference>
<evidence type="ECO:0000313" key="6">
    <source>
        <dbReference type="EMBL" id="SIQ97524.1"/>
    </source>
</evidence>
<dbReference type="PROSITE" id="PS01124">
    <property type="entry name" value="HTH_ARAC_FAMILY_2"/>
    <property type="match status" value="1"/>
</dbReference>
<accession>A0A1N6X585</accession>
<dbReference type="STRING" id="159291.SAMN05920897_12034"/>
<protein>
    <submittedName>
        <fullName evidence="6">AraC-type DNA-binding protein</fullName>
    </submittedName>
</protein>
<dbReference type="SUPFAM" id="SSF46689">
    <property type="entry name" value="Homeodomain-like"/>
    <property type="match status" value="2"/>
</dbReference>
<dbReference type="EMBL" id="FTMS01000020">
    <property type="protein sequence ID" value="SIQ97524.1"/>
    <property type="molecule type" value="Genomic_DNA"/>
</dbReference>
<dbReference type="InterPro" id="IPR009057">
    <property type="entry name" value="Homeodomain-like_sf"/>
</dbReference>
<dbReference type="InterPro" id="IPR003313">
    <property type="entry name" value="AraC-bd"/>
</dbReference>
<dbReference type="AlphaFoldDB" id="A0A1N6X585"/>
<sequence length="313" mass="36489">MRRYDFRDDSGDEAGAIPPESEIPGSRTHHFFSDSTPRFKLLFLSKSKFENDWHSVPHTHFFSEMFYVMNGEGQFFANNHTVDINSDSLVIVNANVEHTEISTHSENPLEYIVLGIEGLQFDFGPEDRGFSVAYYRDAKMEMRFLFLALLHEMRKPGYAFKKEYCQNVLNLIMINIMRHKSMGISISPPRKACKECARVKEYIDQNMKNNINLDQLAKIAHLNKYYMSHTFTKTYGISPINYLLEKRIEECKHLIDSTDLSLSQISSIVGFSSSSYFSQSFKRIVKISPREYRRRVKTASFRRLSRDVARHTQ</sequence>
<keyword evidence="2 6" id="KW-0238">DNA-binding</keyword>
<evidence type="ECO:0000256" key="4">
    <source>
        <dbReference type="SAM" id="MobiDB-lite"/>
    </source>
</evidence>
<dbReference type="OrthoDB" id="183331at2"/>
<evidence type="ECO:0000313" key="7">
    <source>
        <dbReference type="Proteomes" id="UP000186400"/>
    </source>
</evidence>
<keyword evidence="1" id="KW-0805">Transcription regulation</keyword>
<evidence type="ECO:0000256" key="3">
    <source>
        <dbReference type="ARBA" id="ARBA00023163"/>
    </source>
</evidence>
<gene>
    <name evidence="6" type="ORF">SAMN05920897_12034</name>
</gene>
<dbReference type="PRINTS" id="PR00032">
    <property type="entry name" value="HTHARAC"/>
</dbReference>
<dbReference type="GO" id="GO:0003700">
    <property type="term" value="F:DNA-binding transcription factor activity"/>
    <property type="evidence" value="ECO:0007669"/>
    <property type="project" value="InterPro"/>
</dbReference>
<evidence type="ECO:0000259" key="5">
    <source>
        <dbReference type="PROSITE" id="PS01124"/>
    </source>
</evidence>
<proteinExistence type="predicted"/>
<dbReference type="Pfam" id="PF12833">
    <property type="entry name" value="HTH_18"/>
    <property type="match status" value="1"/>
</dbReference>
<dbReference type="InterPro" id="IPR011051">
    <property type="entry name" value="RmlC_Cupin_sf"/>
</dbReference>